<dbReference type="PROSITE" id="PS51257">
    <property type="entry name" value="PROKAR_LIPOPROTEIN"/>
    <property type="match status" value="1"/>
</dbReference>
<protein>
    <submittedName>
        <fullName evidence="5">Arabinogalactan oligomer/maltooligosaccharide transport system substrate-binding protein</fullName>
    </submittedName>
</protein>
<dbReference type="GO" id="GO:0042956">
    <property type="term" value="P:maltodextrin transmembrane transport"/>
    <property type="evidence" value="ECO:0007669"/>
    <property type="project" value="TreeGrafter"/>
</dbReference>
<dbReference type="SUPFAM" id="SSF53850">
    <property type="entry name" value="Periplasmic binding protein-like II"/>
    <property type="match status" value="1"/>
</dbReference>
<evidence type="ECO:0000256" key="3">
    <source>
        <dbReference type="ARBA" id="ARBA00022729"/>
    </source>
</evidence>
<dbReference type="Proteomes" id="UP000578112">
    <property type="component" value="Unassembled WGS sequence"/>
</dbReference>
<feature type="signal peptide" evidence="4">
    <location>
        <begin position="1"/>
        <end position="21"/>
    </location>
</feature>
<dbReference type="AlphaFoldDB" id="A0A7W7HVJ9"/>
<dbReference type="EMBL" id="JACHNH010000001">
    <property type="protein sequence ID" value="MBB4761597.1"/>
    <property type="molecule type" value="Genomic_DNA"/>
</dbReference>
<dbReference type="Gene3D" id="3.40.190.10">
    <property type="entry name" value="Periplasmic binding protein-like II"/>
    <property type="match status" value="2"/>
</dbReference>
<dbReference type="PANTHER" id="PTHR30061:SF50">
    <property type="entry name" value="MALTOSE_MALTODEXTRIN-BINDING PERIPLASMIC PROTEIN"/>
    <property type="match status" value="1"/>
</dbReference>
<keyword evidence="6" id="KW-1185">Reference proteome</keyword>
<evidence type="ECO:0000256" key="2">
    <source>
        <dbReference type="ARBA" id="ARBA00022448"/>
    </source>
</evidence>
<organism evidence="5 6">
    <name type="scientific">Actinoplanes digitatis</name>
    <dbReference type="NCBI Taxonomy" id="1868"/>
    <lineage>
        <taxon>Bacteria</taxon>
        <taxon>Bacillati</taxon>
        <taxon>Actinomycetota</taxon>
        <taxon>Actinomycetes</taxon>
        <taxon>Micromonosporales</taxon>
        <taxon>Micromonosporaceae</taxon>
        <taxon>Actinoplanes</taxon>
    </lineage>
</organism>
<proteinExistence type="inferred from homology"/>
<feature type="chain" id="PRO_5030870792" evidence="4">
    <location>
        <begin position="22"/>
        <end position="434"/>
    </location>
</feature>
<sequence>MRIRSVGMIATALAVALTAAACGGNDKSSSGDTKTAADPASLTAQLTWWDTSDPKNEGPAFQELIKKFNATYPNVKVDYQSVPFADAQNKFKTAAAAKSGAPDILRAEVAWVPELASLGYLYNLDGSELLKDESDFLPTPVSSNKFGGKTYGVPQVTDSLALMYNKKMFEAAGITAAPKTWAEVKTAAAAIKSKTGKQGLYINSGGYFLLPFIYGEGGDVVDAAAKKITVNSPQAVAGIKIAQDLVKDGTAVKPPANDAYGNMMTLFKEQKVAMIINGPWEVNNVKGAPTFGGLENLGVAPVPAGSVKAGGPVGGHNYTIWSGMPQEKVPAAVAFIKFMASAESQAFLAEKVGLLPTRTSAYDQPGVKSNATVAAFKPVLEAAVARPWIPEGGQFFGPMDKMAVETLVQGKDAQASLDTVAKTYKSEVVKDYSN</sequence>
<dbReference type="Pfam" id="PF01547">
    <property type="entry name" value="SBP_bac_1"/>
    <property type="match status" value="1"/>
</dbReference>
<dbReference type="InterPro" id="IPR006059">
    <property type="entry name" value="SBP"/>
</dbReference>
<evidence type="ECO:0000256" key="1">
    <source>
        <dbReference type="ARBA" id="ARBA00008520"/>
    </source>
</evidence>
<evidence type="ECO:0000256" key="4">
    <source>
        <dbReference type="SAM" id="SignalP"/>
    </source>
</evidence>
<reference evidence="5 6" key="1">
    <citation type="submission" date="2020-08" db="EMBL/GenBank/DDBJ databases">
        <title>Sequencing the genomes of 1000 actinobacteria strains.</title>
        <authorList>
            <person name="Klenk H.-P."/>
        </authorList>
    </citation>
    <scope>NUCLEOTIDE SEQUENCE [LARGE SCALE GENOMIC DNA]</scope>
    <source>
        <strain evidence="5 6">DSM 43149</strain>
    </source>
</reference>
<accession>A0A7W7HVJ9</accession>
<keyword evidence="2" id="KW-0813">Transport</keyword>
<comment type="similarity">
    <text evidence="1">Belongs to the bacterial solute-binding protein 1 family.</text>
</comment>
<dbReference type="GO" id="GO:1901982">
    <property type="term" value="F:maltose binding"/>
    <property type="evidence" value="ECO:0007669"/>
    <property type="project" value="TreeGrafter"/>
</dbReference>
<dbReference type="GO" id="GO:0055052">
    <property type="term" value="C:ATP-binding cassette (ABC) transporter complex, substrate-binding subunit-containing"/>
    <property type="evidence" value="ECO:0007669"/>
    <property type="project" value="TreeGrafter"/>
</dbReference>
<dbReference type="PANTHER" id="PTHR30061">
    <property type="entry name" value="MALTOSE-BINDING PERIPLASMIC PROTEIN"/>
    <property type="match status" value="1"/>
</dbReference>
<dbReference type="GO" id="GO:0015768">
    <property type="term" value="P:maltose transport"/>
    <property type="evidence" value="ECO:0007669"/>
    <property type="project" value="TreeGrafter"/>
</dbReference>
<keyword evidence="3 4" id="KW-0732">Signal</keyword>
<comment type="caution">
    <text evidence="5">The sequence shown here is derived from an EMBL/GenBank/DDBJ whole genome shotgun (WGS) entry which is preliminary data.</text>
</comment>
<gene>
    <name evidence="5" type="ORF">BJ971_002153</name>
</gene>
<evidence type="ECO:0000313" key="5">
    <source>
        <dbReference type="EMBL" id="MBB4761597.1"/>
    </source>
</evidence>
<evidence type="ECO:0000313" key="6">
    <source>
        <dbReference type="Proteomes" id="UP000578112"/>
    </source>
</evidence>
<name>A0A7W7HVJ9_9ACTN</name>